<dbReference type="WBParaSite" id="SVE_1649400.1">
    <property type="protein sequence ID" value="SVE_1649400.1"/>
    <property type="gene ID" value="SVE_1649400"/>
</dbReference>
<sequence length="129" mass="14712">MEDDILMRCVLGTLKQGITFLVKTGLEEFRSFLSCNFTAVAFNKFLKDVVEFCVGFENEVLYYIVLPLTNGVCGVPKKGVFVNDNKRINSICFLKKEEIVYSVGKCNMFSAYTNNTDYKKDGWKMSILI</sequence>
<dbReference type="Proteomes" id="UP000035680">
    <property type="component" value="Unassembled WGS sequence"/>
</dbReference>
<keyword evidence="1" id="KW-1185">Reference proteome</keyword>
<dbReference type="AlphaFoldDB" id="A0A0K0FVX6"/>
<accession>A0A0K0FVX6</accession>
<protein>
    <submittedName>
        <fullName evidence="2">DDE Tnp4 domain-containing protein</fullName>
    </submittedName>
</protein>
<name>A0A0K0FVX6_STRVS</name>
<evidence type="ECO:0000313" key="2">
    <source>
        <dbReference type="WBParaSite" id="SVE_1649400.1"/>
    </source>
</evidence>
<organism evidence="1 2">
    <name type="scientific">Strongyloides venezuelensis</name>
    <name type="common">Threadworm</name>
    <dbReference type="NCBI Taxonomy" id="75913"/>
    <lineage>
        <taxon>Eukaryota</taxon>
        <taxon>Metazoa</taxon>
        <taxon>Ecdysozoa</taxon>
        <taxon>Nematoda</taxon>
        <taxon>Chromadorea</taxon>
        <taxon>Rhabditida</taxon>
        <taxon>Tylenchina</taxon>
        <taxon>Panagrolaimomorpha</taxon>
        <taxon>Strongyloidoidea</taxon>
        <taxon>Strongyloididae</taxon>
        <taxon>Strongyloides</taxon>
    </lineage>
</organism>
<proteinExistence type="predicted"/>
<evidence type="ECO:0000313" key="1">
    <source>
        <dbReference type="Proteomes" id="UP000035680"/>
    </source>
</evidence>
<reference evidence="2" key="2">
    <citation type="submission" date="2015-08" db="UniProtKB">
        <authorList>
            <consortium name="WormBaseParasite"/>
        </authorList>
    </citation>
    <scope>IDENTIFICATION</scope>
</reference>
<reference evidence="1" key="1">
    <citation type="submission" date="2014-07" db="EMBL/GenBank/DDBJ databases">
        <authorList>
            <person name="Martin A.A"/>
            <person name="De Silva N."/>
        </authorList>
    </citation>
    <scope>NUCLEOTIDE SEQUENCE</scope>
</reference>